<evidence type="ECO:0000256" key="1">
    <source>
        <dbReference type="SAM" id="MobiDB-lite"/>
    </source>
</evidence>
<proteinExistence type="predicted"/>
<dbReference type="Pfam" id="PF00069">
    <property type="entry name" value="Pkinase"/>
    <property type="match status" value="1"/>
</dbReference>
<comment type="caution">
    <text evidence="3">The sequence shown here is derived from an EMBL/GenBank/DDBJ whole genome shotgun (WGS) entry which is preliminary data.</text>
</comment>
<dbReference type="EMBL" id="JARVKF010000112">
    <property type="protein sequence ID" value="KAK9422631.1"/>
    <property type="molecule type" value="Genomic_DNA"/>
</dbReference>
<evidence type="ECO:0000313" key="4">
    <source>
        <dbReference type="Proteomes" id="UP001408356"/>
    </source>
</evidence>
<name>A0ABR2V774_9PEZI</name>
<feature type="compositionally biased region" description="Basic and acidic residues" evidence="1">
    <location>
        <begin position="578"/>
        <end position="595"/>
    </location>
</feature>
<feature type="compositionally biased region" description="Polar residues" evidence="1">
    <location>
        <begin position="555"/>
        <end position="571"/>
    </location>
</feature>
<dbReference type="Proteomes" id="UP001408356">
    <property type="component" value="Unassembled WGS sequence"/>
</dbReference>
<organism evidence="3 4">
    <name type="scientific">Seiridium unicorne</name>
    <dbReference type="NCBI Taxonomy" id="138068"/>
    <lineage>
        <taxon>Eukaryota</taxon>
        <taxon>Fungi</taxon>
        <taxon>Dikarya</taxon>
        <taxon>Ascomycota</taxon>
        <taxon>Pezizomycotina</taxon>
        <taxon>Sordariomycetes</taxon>
        <taxon>Xylariomycetidae</taxon>
        <taxon>Amphisphaeriales</taxon>
        <taxon>Sporocadaceae</taxon>
        <taxon>Seiridium</taxon>
    </lineage>
</organism>
<feature type="domain" description="Protein kinase" evidence="2">
    <location>
        <begin position="154"/>
        <end position="479"/>
    </location>
</feature>
<dbReference type="PROSITE" id="PS50011">
    <property type="entry name" value="PROTEIN_KINASE_DOM"/>
    <property type="match status" value="1"/>
</dbReference>
<evidence type="ECO:0000259" key="2">
    <source>
        <dbReference type="PROSITE" id="PS50011"/>
    </source>
</evidence>
<dbReference type="InterPro" id="IPR000719">
    <property type="entry name" value="Prot_kinase_dom"/>
</dbReference>
<evidence type="ECO:0000313" key="3">
    <source>
        <dbReference type="EMBL" id="KAK9422631.1"/>
    </source>
</evidence>
<dbReference type="SMART" id="SM00220">
    <property type="entry name" value="S_TKc"/>
    <property type="match status" value="1"/>
</dbReference>
<dbReference type="Gene3D" id="1.10.510.10">
    <property type="entry name" value="Transferase(Phosphotransferase) domain 1"/>
    <property type="match status" value="1"/>
</dbReference>
<feature type="region of interest" description="Disordered" evidence="1">
    <location>
        <begin position="555"/>
        <end position="595"/>
    </location>
</feature>
<reference evidence="3 4" key="1">
    <citation type="journal article" date="2024" name="J. Plant Pathol.">
        <title>Sequence and assembly of the genome of Seiridium unicorne, isolate CBS 538.82, causal agent of cypress canker disease.</title>
        <authorList>
            <person name="Scali E."/>
            <person name="Rocca G.D."/>
            <person name="Danti R."/>
            <person name="Garbelotto M."/>
            <person name="Barberini S."/>
            <person name="Baroncelli R."/>
            <person name="Emiliani G."/>
        </authorList>
    </citation>
    <scope>NUCLEOTIDE SEQUENCE [LARGE SCALE GENOMIC DNA]</scope>
    <source>
        <strain evidence="3 4">BM-138-508</strain>
    </source>
</reference>
<gene>
    <name evidence="3" type="ORF">SUNI508_00494</name>
</gene>
<protein>
    <recommendedName>
        <fullName evidence="2">Protein kinase domain-containing protein</fullName>
    </recommendedName>
</protein>
<accession>A0ABR2V774</accession>
<dbReference type="SUPFAM" id="SSF56112">
    <property type="entry name" value="Protein kinase-like (PK-like)"/>
    <property type="match status" value="1"/>
</dbReference>
<dbReference type="InterPro" id="IPR011009">
    <property type="entry name" value="Kinase-like_dom_sf"/>
</dbReference>
<dbReference type="PANTHER" id="PTHR24359">
    <property type="entry name" value="SERINE/THREONINE-PROTEIN KINASE SBK1"/>
    <property type="match status" value="1"/>
</dbReference>
<dbReference type="PANTHER" id="PTHR24359:SF37">
    <property type="entry name" value="PROTEIN KINASE DOMAIN-CONTAINING PROTEIN"/>
    <property type="match status" value="1"/>
</dbReference>
<keyword evidence="4" id="KW-1185">Reference proteome</keyword>
<sequence length="610" mass="70391">MTKDNISKAISYMPTFLDGLIEQDVVDHIYSSHPYTNPSTGNVISTSRRKLFAILIMLGIPDRIGLFIKENIWDIHLPFQKNSVTREWESHGPGGTMKGLVVPCFNDDAWQIPLVDLFDTYQWYMLAPVFDMHHPTMMHYLLHENTPLPFIKHSLSEAVVINGGFGEVRKVMIHPAHHNLQSKDSCFAVKRVRIGTELGVDREVETLRLFRNLDDPYLIKLLTTYHDGEHLNLVFPWADSNLREYWQHKPRIRQDYTRTLWIAEQCLGIAEAVRKIHYNEFMATSSRRIGASILKGRHGDIKPDNILWFSPREKRSSPGHGLLVLSDFGLAKFHHAHSAQRKYNRDLAHTTTYRAPEFSLNRHVSPSWDTWTLGCVYLEFIIWYLQGWNAVDLFAVQRQKYDLSFYAQEDTYFTLEKRSKFGAYRKIPVIKKVKELHGHPSCTEFIHDFLDLISMGMLRIRPDMRFDCAVVVQRMQQMLERCRTNQAYCTEATPKTFVTRVTNESDKRPHLSRISEVIKAYREDKARAVIQDNVSAAVSAAAAANSEDVYKQSNQKISTSVSRDTAPSNATAKVDTVPSRDTETRQPEKEKDKNKSVTGKWYQAIFACCF</sequence>